<dbReference type="EMBL" id="BGPR01001339">
    <property type="protein sequence ID" value="GBM51505.1"/>
    <property type="molecule type" value="Genomic_DNA"/>
</dbReference>
<evidence type="ECO:0000256" key="1">
    <source>
        <dbReference type="SAM" id="MobiDB-lite"/>
    </source>
</evidence>
<sequence length="98" mass="10690">MNIANKQNSRQTKTAKLPGTQVHQASLQWAAKNELSPPGLIIQGDVIIYHHYINAETDGEVLIVNTDHSSIPPAGDMSRHQSSNSPLVTSPWVMATHP</sequence>
<proteinExistence type="predicted"/>
<protein>
    <submittedName>
        <fullName evidence="2">Uncharacterized protein</fullName>
    </submittedName>
</protein>
<name>A0A4Y2GFJ9_ARAVE</name>
<evidence type="ECO:0000313" key="2">
    <source>
        <dbReference type="EMBL" id="GBM51505.1"/>
    </source>
</evidence>
<feature type="region of interest" description="Disordered" evidence="1">
    <location>
        <begin position="73"/>
        <end position="98"/>
    </location>
</feature>
<keyword evidence="3" id="KW-1185">Reference proteome</keyword>
<feature type="compositionally biased region" description="Polar residues" evidence="1">
    <location>
        <begin position="1"/>
        <end position="14"/>
    </location>
</feature>
<accession>A0A4Y2GFJ9</accession>
<dbReference type="Proteomes" id="UP000499080">
    <property type="component" value="Unassembled WGS sequence"/>
</dbReference>
<feature type="region of interest" description="Disordered" evidence="1">
    <location>
        <begin position="1"/>
        <end position="20"/>
    </location>
</feature>
<reference evidence="2 3" key="1">
    <citation type="journal article" date="2019" name="Sci. Rep.">
        <title>Orb-weaving spider Araneus ventricosus genome elucidates the spidroin gene catalogue.</title>
        <authorList>
            <person name="Kono N."/>
            <person name="Nakamura H."/>
            <person name="Ohtoshi R."/>
            <person name="Moran D.A.P."/>
            <person name="Shinohara A."/>
            <person name="Yoshida Y."/>
            <person name="Fujiwara M."/>
            <person name="Mori M."/>
            <person name="Tomita M."/>
            <person name="Arakawa K."/>
        </authorList>
    </citation>
    <scope>NUCLEOTIDE SEQUENCE [LARGE SCALE GENOMIC DNA]</scope>
</reference>
<organism evidence="2 3">
    <name type="scientific">Araneus ventricosus</name>
    <name type="common">Orbweaver spider</name>
    <name type="synonym">Epeira ventricosa</name>
    <dbReference type="NCBI Taxonomy" id="182803"/>
    <lineage>
        <taxon>Eukaryota</taxon>
        <taxon>Metazoa</taxon>
        <taxon>Ecdysozoa</taxon>
        <taxon>Arthropoda</taxon>
        <taxon>Chelicerata</taxon>
        <taxon>Arachnida</taxon>
        <taxon>Araneae</taxon>
        <taxon>Araneomorphae</taxon>
        <taxon>Entelegynae</taxon>
        <taxon>Araneoidea</taxon>
        <taxon>Araneidae</taxon>
        <taxon>Araneus</taxon>
    </lineage>
</organism>
<feature type="non-terminal residue" evidence="2">
    <location>
        <position position="98"/>
    </location>
</feature>
<gene>
    <name evidence="2" type="ORF">AVEN_71623_1</name>
</gene>
<evidence type="ECO:0000313" key="3">
    <source>
        <dbReference type="Proteomes" id="UP000499080"/>
    </source>
</evidence>
<comment type="caution">
    <text evidence="2">The sequence shown here is derived from an EMBL/GenBank/DDBJ whole genome shotgun (WGS) entry which is preliminary data.</text>
</comment>
<dbReference type="AlphaFoldDB" id="A0A4Y2GFJ9"/>